<feature type="domain" description="Response regulatory" evidence="15">
    <location>
        <begin position="405"/>
        <end position="521"/>
    </location>
</feature>
<dbReference type="InterPro" id="IPR003594">
    <property type="entry name" value="HATPase_dom"/>
</dbReference>
<keyword evidence="13" id="KW-0812">Transmembrane</keyword>
<keyword evidence="8" id="KW-0418">Kinase</keyword>
<dbReference type="InterPro" id="IPR036097">
    <property type="entry name" value="HisK_dim/P_sf"/>
</dbReference>
<reference evidence="16 17" key="1">
    <citation type="journal article" date="2018" name="Aquat. Microb. Ecol.">
        <title>Gammaproteobacterial methanotrophs dominate.</title>
        <authorList>
            <person name="Rissanen A.J."/>
            <person name="Saarenheimo J."/>
            <person name="Tiirola M."/>
            <person name="Peura S."/>
            <person name="Aalto S.L."/>
            <person name="Karvinen A."/>
            <person name="Nykanen H."/>
        </authorList>
    </citation>
    <scope>NUCLEOTIDE SEQUENCE [LARGE SCALE GENOMIC DNA]</scope>
    <source>
        <strain evidence="16">AMbin10</strain>
    </source>
</reference>
<dbReference type="Pfam" id="PF00512">
    <property type="entry name" value="HisKA"/>
    <property type="match status" value="1"/>
</dbReference>
<evidence type="ECO:0000256" key="11">
    <source>
        <dbReference type="ARBA" id="ARBA00023136"/>
    </source>
</evidence>
<dbReference type="PANTHER" id="PTHR43047:SF63">
    <property type="entry name" value="HISTIDINE KINASE"/>
    <property type="match status" value="1"/>
</dbReference>
<dbReference type="GO" id="GO:0005886">
    <property type="term" value="C:plasma membrane"/>
    <property type="evidence" value="ECO:0007669"/>
    <property type="project" value="UniProtKB-SubCell"/>
</dbReference>
<proteinExistence type="predicted"/>
<dbReference type="Pfam" id="PF00072">
    <property type="entry name" value="Response_reg"/>
    <property type="match status" value="1"/>
</dbReference>
<dbReference type="SUPFAM" id="SSF52172">
    <property type="entry name" value="CheY-like"/>
    <property type="match status" value="1"/>
</dbReference>
<evidence type="ECO:0000256" key="8">
    <source>
        <dbReference type="ARBA" id="ARBA00022777"/>
    </source>
</evidence>
<evidence type="ECO:0000256" key="6">
    <source>
        <dbReference type="ARBA" id="ARBA00022679"/>
    </source>
</evidence>
<evidence type="ECO:0000256" key="2">
    <source>
        <dbReference type="ARBA" id="ARBA00004236"/>
    </source>
</evidence>
<protein>
    <recommendedName>
        <fullName evidence="3">histidine kinase</fullName>
        <ecNumber evidence="3">2.7.13.3</ecNumber>
    </recommendedName>
</protein>
<evidence type="ECO:0000313" key="16">
    <source>
        <dbReference type="EMBL" id="PZN79229.1"/>
    </source>
</evidence>
<dbReference type="Gene3D" id="3.40.50.2300">
    <property type="match status" value="1"/>
</dbReference>
<feature type="transmembrane region" description="Helical" evidence="13">
    <location>
        <begin position="82"/>
        <end position="102"/>
    </location>
</feature>
<dbReference type="FunFam" id="3.30.565.10:FF:000023">
    <property type="entry name" value="PAS domain-containing sensor histidine kinase"/>
    <property type="match status" value="1"/>
</dbReference>
<feature type="modified residue" description="4-aspartylphosphate" evidence="12">
    <location>
        <position position="454"/>
    </location>
</feature>
<dbReference type="InterPro" id="IPR001789">
    <property type="entry name" value="Sig_transdc_resp-reg_receiver"/>
</dbReference>
<dbReference type="SUPFAM" id="SSF55874">
    <property type="entry name" value="ATPase domain of HSP90 chaperone/DNA topoisomerase II/histidine kinase"/>
    <property type="match status" value="1"/>
</dbReference>
<evidence type="ECO:0000256" key="13">
    <source>
        <dbReference type="SAM" id="Phobius"/>
    </source>
</evidence>
<dbReference type="InterPro" id="IPR036890">
    <property type="entry name" value="HATPase_C_sf"/>
</dbReference>
<keyword evidence="6" id="KW-0808">Transferase</keyword>
<dbReference type="GO" id="GO:0009927">
    <property type="term" value="F:histidine phosphotransfer kinase activity"/>
    <property type="evidence" value="ECO:0007669"/>
    <property type="project" value="TreeGrafter"/>
</dbReference>
<name>A0A2W4RBD6_9GAMM</name>
<evidence type="ECO:0000259" key="14">
    <source>
        <dbReference type="PROSITE" id="PS50109"/>
    </source>
</evidence>
<dbReference type="InterPro" id="IPR004358">
    <property type="entry name" value="Sig_transdc_His_kin-like_C"/>
</dbReference>
<dbReference type="GO" id="GO:0005524">
    <property type="term" value="F:ATP binding"/>
    <property type="evidence" value="ECO:0007669"/>
    <property type="project" value="UniProtKB-KW"/>
</dbReference>
<evidence type="ECO:0000256" key="3">
    <source>
        <dbReference type="ARBA" id="ARBA00012438"/>
    </source>
</evidence>
<evidence type="ECO:0000256" key="10">
    <source>
        <dbReference type="ARBA" id="ARBA00023012"/>
    </source>
</evidence>
<evidence type="ECO:0000256" key="5">
    <source>
        <dbReference type="ARBA" id="ARBA00022553"/>
    </source>
</evidence>
<evidence type="ECO:0000256" key="7">
    <source>
        <dbReference type="ARBA" id="ARBA00022741"/>
    </source>
</evidence>
<feature type="domain" description="Histidine kinase" evidence="14">
    <location>
        <begin position="146"/>
        <end position="376"/>
    </location>
</feature>
<accession>A0A2W4RBD6</accession>
<dbReference type="SMART" id="SM00388">
    <property type="entry name" value="HisKA"/>
    <property type="match status" value="1"/>
</dbReference>
<gene>
    <name evidence="16" type="ORF">DM484_11790</name>
</gene>
<dbReference type="FunFam" id="1.10.287.130:FF:000145">
    <property type="entry name" value="Sensory transduction histidine kinase"/>
    <property type="match status" value="1"/>
</dbReference>
<dbReference type="AlphaFoldDB" id="A0A2W4RBD6"/>
<dbReference type="GO" id="GO:0000155">
    <property type="term" value="F:phosphorelay sensor kinase activity"/>
    <property type="evidence" value="ECO:0007669"/>
    <property type="project" value="InterPro"/>
</dbReference>
<keyword evidence="13" id="KW-1133">Transmembrane helix</keyword>
<evidence type="ECO:0000256" key="4">
    <source>
        <dbReference type="ARBA" id="ARBA00022475"/>
    </source>
</evidence>
<keyword evidence="4" id="KW-1003">Cell membrane</keyword>
<dbReference type="PRINTS" id="PR00344">
    <property type="entry name" value="BCTRLSENSOR"/>
</dbReference>
<evidence type="ECO:0000259" key="15">
    <source>
        <dbReference type="PROSITE" id="PS50110"/>
    </source>
</evidence>
<evidence type="ECO:0000256" key="9">
    <source>
        <dbReference type="ARBA" id="ARBA00022840"/>
    </source>
</evidence>
<keyword evidence="10" id="KW-0902">Two-component regulatory system</keyword>
<keyword evidence="7" id="KW-0547">Nucleotide-binding</keyword>
<evidence type="ECO:0000256" key="1">
    <source>
        <dbReference type="ARBA" id="ARBA00000085"/>
    </source>
</evidence>
<dbReference type="Gene3D" id="3.30.565.10">
    <property type="entry name" value="Histidine kinase-like ATPase, C-terminal domain"/>
    <property type="match status" value="1"/>
</dbReference>
<evidence type="ECO:0000256" key="12">
    <source>
        <dbReference type="PROSITE-ProRule" id="PRU00169"/>
    </source>
</evidence>
<organism evidence="16 17">
    <name type="scientific">Candidatus Methylumidiphilus alinenensis</name>
    <dbReference type="NCBI Taxonomy" id="2202197"/>
    <lineage>
        <taxon>Bacteria</taxon>
        <taxon>Pseudomonadati</taxon>
        <taxon>Pseudomonadota</taxon>
        <taxon>Gammaproteobacteria</taxon>
        <taxon>Methylococcales</taxon>
        <taxon>Candidatus Methylumidiphilus</taxon>
    </lineage>
</organism>
<dbReference type="InterPro" id="IPR005467">
    <property type="entry name" value="His_kinase_dom"/>
</dbReference>
<keyword evidence="5 12" id="KW-0597">Phosphoprotein</keyword>
<dbReference type="InterPro" id="IPR011006">
    <property type="entry name" value="CheY-like_superfamily"/>
</dbReference>
<dbReference type="CDD" id="cd16922">
    <property type="entry name" value="HATPase_EvgS-ArcB-TorS-like"/>
    <property type="match status" value="1"/>
</dbReference>
<comment type="subcellular location">
    <subcellularLocation>
        <location evidence="2">Cell membrane</location>
    </subcellularLocation>
</comment>
<evidence type="ECO:0000313" key="17">
    <source>
        <dbReference type="Proteomes" id="UP000249396"/>
    </source>
</evidence>
<keyword evidence="9" id="KW-0067">ATP-binding</keyword>
<sequence>MGDLMAGVAGEHTGELDFRVYDGAEVADSMQMYESYTGERHESGLSNLRTVKRLEINGHPWTLVIDPLPSFAERIGGGKPKVIGIAGIGLSLLLTLVTWLLATGRKRALALATEMNCELTERNQQLDFANRQLSRATRLRDEFLANMSHELRTPLNAILGMTEALQEEVIGPIDDHQRQALHTIEVSGTHLLELINDILDLAKIEAGEMVLDCVPVSMQQLCKSSLLFIKQQAQQKSICLEVSIQADLPYFLLDERRIRQVLINLLNNAVKFSPEGGDVTLVVGLDQATNNNGASLKRDVLLIDVIDRGIGIAPEDIGKLFQPFVQIDGALNRQYSGTGLGLAMVKQIVELHGGRVEVCSEVGKGSRFAVSLPCDKLAVSPPELAVKAQLDTLPKMDELPGKPHLLLLVEDNEANMYTFSSYLKAKGYRLLLARDGNEALKLAQANLPSLILMDIQLLGMDGLEATRRIRSDKKLANIPIVALSALAMPEDRERCLAAGADDYLSKPVKLSQLVGKIQKLLLR</sequence>
<comment type="caution">
    <text evidence="16">The sequence shown here is derived from an EMBL/GenBank/DDBJ whole genome shotgun (WGS) entry which is preliminary data.</text>
</comment>
<dbReference type="SMART" id="SM00387">
    <property type="entry name" value="HATPase_c"/>
    <property type="match status" value="1"/>
</dbReference>
<dbReference type="InterPro" id="IPR003661">
    <property type="entry name" value="HisK_dim/P_dom"/>
</dbReference>
<dbReference type="SMART" id="SM00448">
    <property type="entry name" value="REC"/>
    <property type="match status" value="1"/>
</dbReference>
<dbReference type="CDD" id="cd00082">
    <property type="entry name" value="HisKA"/>
    <property type="match status" value="1"/>
</dbReference>
<keyword evidence="11 13" id="KW-0472">Membrane</keyword>
<dbReference type="PROSITE" id="PS50109">
    <property type="entry name" value="HIS_KIN"/>
    <property type="match status" value="1"/>
</dbReference>
<comment type="catalytic activity">
    <reaction evidence="1">
        <text>ATP + protein L-histidine = ADP + protein N-phospho-L-histidine.</text>
        <dbReference type="EC" id="2.7.13.3"/>
    </reaction>
</comment>
<dbReference type="Pfam" id="PF02518">
    <property type="entry name" value="HATPase_c"/>
    <property type="match status" value="1"/>
</dbReference>
<dbReference type="Gene3D" id="1.10.287.130">
    <property type="match status" value="1"/>
</dbReference>
<dbReference type="Proteomes" id="UP000249396">
    <property type="component" value="Unassembled WGS sequence"/>
</dbReference>
<dbReference type="PANTHER" id="PTHR43047">
    <property type="entry name" value="TWO-COMPONENT HISTIDINE PROTEIN KINASE"/>
    <property type="match status" value="1"/>
</dbReference>
<dbReference type="EC" id="2.7.13.3" evidence="3"/>
<dbReference type="SUPFAM" id="SSF47384">
    <property type="entry name" value="Homodimeric domain of signal transducing histidine kinase"/>
    <property type="match status" value="1"/>
</dbReference>
<dbReference type="EMBL" id="QJPH01000303">
    <property type="protein sequence ID" value="PZN79229.1"/>
    <property type="molecule type" value="Genomic_DNA"/>
</dbReference>
<dbReference type="PROSITE" id="PS50110">
    <property type="entry name" value="RESPONSE_REGULATORY"/>
    <property type="match status" value="1"/>
</dbReference>